<evidence type="ECO:0000259" key="4">
    <source>
        <dbReference type="Pfam" id="PF01420"/>
    </source>
</evidence>
<dbReference type="InterPro" id="IPR052021">
    <property type="entry name" value="Type-I_RS_S_subunit"/>
</dbReference>
<evidence type="ECO:0000256" key="3">
    <source>
        <dbReference type="ARBA" id="ARBA00023125"/>
    </source>
</evidence>
<organism evidence="5 6">
    <name type="scientific">Loigolactobacillus backii</name>
    <dbReference type="NCBI Taxonomy" id="375175"/>
    <lineage>
        <taxon>Bacteria</taxon>
        <taxon>Bacillati</taxon>
        <taxon>Bacillota</taxon>
        <taxon>Bacilli</taxon>
        <taxon>Lactobacillales</taxon>
        <taxon>Lactobacillaceae</taxon>
        <taxon>Loigolactobacillus</taxon>
    </lineage>
</organism>
<feature type="domain" description="Type I restriction modification DNA specificity" evidence="4">
    <location>
        <begin position="65"/>
        <end position="227"/>
    </location>
</feature>
<name>A0A192H3Z8_9LACO</name>
<dbReference type="GO" id="GO:0003677">
    <property type="term" value="F:DNA binding"/>
    <property type="evidence" value="ECO:0007669"/>
    <property type="project" value="UniProtKB-KW"/>
</dbReference>
<evidence type="ECO:0000256" key="2">
    <source>
        <dbReference type="ARBA" id="ARBA00022747"/>
    </source>
</evidence>
<dbReference type="InterPro" id="IPR000055">
    <property type="entry name" value="Restrct_endonuc_typeI_TRD"/>
</dbReference>
<proteinExistence type="inferred from homology"/>
<dbReference type="GO" id="GO:0009307">
    <property type="term" value="P:DNA restriction-modification system"/>
    <property type="evidence" value="ECO:0007669"/>
    <property type="project" value="UniProtKB-KW"/>
</dbReference>
<sequence length="243" mass="28589">MPQLSSYKVDIPLKEEQSLIGDFLIHLDNLITANQRKLELLNRLKKGYLQQIFDQKLRFTGFKDAWHKCKLGDAATFINGKAFKQSELLDSGRYPVLRVGNFYTNNSWYFSNLELQDKFYAKKGDLLYTWSATFGPHIWAGNKVIYHYHIWKIELNNKIEKQFALELLEADKTKILNNTNGSTMIHITKNEMESKKIYIPNNNEQEKIGNFFRIIDDLVIVNQKKLKLLRKQKKALLQKIFIQ</sequence>
<evidence type="ECO:0000256" key="1">
    <source>
        <dbReference type="ARBA" id="ARBA00010923"/>
    </source>
</evidence>
<gene>
    <name evidence="5" type="ORF">AYR53_09520</name>
</gene>
<dbReference type="AlphaFoldDB" id="A0A192H3Z8"/>
<evidence type="ECO:0000313" key="5">
    <source>
        <dbReference type="EMBL" id="ANK62978.1"/>
    </source>
</evidence>
<dbReference type="Pfam" id="PF01420">
    <property type="entry name" value="Methylase_S"/>
    <property type="match status" value="1"/>
</dbReference>
<dbReference type="PANTHER" id="PTHR30408">
    <property type="entry name" value="TYPE-1 RESTRICTION ENZYME ECOKI SPECIFICITY PROTEIN"/>
    <property type="match status" value="1"/>
</dbReference>
<protein>
    <recommendedName>
        <fullName evidence="4">Type I restriction modification DNA specificity domain-containing protein</fullName>
    </recommendedName>
</protein>
<dbReference type="OrthoDB" id="9795776at2"/>
<dbReference type="CDD" id="cd17254">
    <property type="entry name" value="RMtype1_S_FclI-TRD1-CR1_like"/>
    <property type="match status" value="1"/>
</dbReference>
<dbReference type="Gene3D" id="3.90.220.20">
    <property type="entry name" value="DNA methylase specificity domains"/>
    <property type="match status" value="1"/>
</dbReference>
<accession>A0A192H3Z8</accession>
<dbReference type="SUPFAM" id="SSF116734">
    <property type="entry name" value="DNA methylase specificity domain"/>
    <property type="match status" value="2"/>
</dbReference>
<keyword evidence="3" id="KW-0238">DNA-binding</keyword>
<dbReference type="REBASE" id="153008">
    <property type="entry name" value="S1.Lba1989ORF9550P"/>
</dbReference>
<dbReference type="Gene3D" id="1.10.287.1120">
    <property type="entry name" value="Bipartite methylase S protein"/>
    <property type="match status" value="1"/>
</dbReference>
<dbReference type="PANTHER" id="PTHR30408:SF12">
    <property type="entry name" value="TYPE I RESTRICTION ENZYME MJAVIII SPECIFICITY SUBUNIT"/>
    <property type="match status" value="1"/>
</dbReference>
<reference evidence="5 6" key="1">
    <citation type="submission" date="2016-03" db="EMBL/GenBank/DDBJ databases">
        <title>Pediococcus and Lactobacillus from brewery environment - whole genome sequencing and assembly.</title>
        <authorList>
            <person name="Behr J."/>
            <person name="Geissler A.J."/>
            <person name="Vogel R.F."/>
        </authorList>
    </citation>
    <scope>NUCLEOTIDE SEQUENCE [LARGE SCALE GENOMIC DNA]</scope>
    <source>
        <strain evidence="5 6">TMW 1.1989</strain>
    </source>
</reference>
<keyword evidence="6" id="KW-1185">Reference proteome</keyword>
<dbReference type="Proteomes" id="UP000078582">
    <property type="component" value="Chromosome"/>
</dbReference>
<comment type="similarity">
    <text evidence="1">Belongs to the type-I restriction system S methylase family.</text>
</comment>
<dbReference type="InterPro" id="IPR044946">
    <property type="entry name" value="Restrct_endonuc_typeI_TRD_sf"/>
</dbReference>
<keyword evidence="2" id="KW-0680">Restriction system</keyword>
<dbReference type="STRING" id="375175.AYR53_09520"/>
<dbReference type="EMBL" id="CP014873">
    <property type="protein sequence ID" value="ANK62978.1"/>
    <property type="molecule type" value="Genomic_DNA"/>
</dbReference>
<evidence type="ECO:0000313" key="6">
    <source>
        <dbReference type="Proteomes" id="UP000078582"/>
    </source>
</evidence>